<dbReference type="EMBL" id="JAAALK010000081">
    <property type="protein sequence ID" value="KAG8089061.1"/>
    <property type="molecule type" value="Genomic_DNA"/>
</dbReference>
<keyword evidence="3" id="KW-1185">Reference proteome</keyword>
<name>A0A8J5WHM6_ZIZPA</name>
<reference evidence="2" key="1">
    <citation type="journal article" date="2021" name="bioRxiv">
        <title>Whole Genome Assembly and Annotation of Northern Wild Rice, Zizania palustris L., Supports a Whole Genome Duplication in the Zizania Genus.</title>
        <authorList>
            <person name="Haas M."/>
            <person name="Kono T."/>
            <person name="Macchietto M."/>
            <person name="Millas R."/>
            <person name="McGilp L."/>
            <person name="Shao M."/>
            <person name="Duquette J."/>
            <person name="Hirsch C.N."/>
            <person name="Kimball J."/>
        </authorList>
    </citation>
    <scope>NUCLEOTIDE SEQUENCE</scope>
    <source>
        <tissue evidence="2">Fresh leaf tissue</tissue>
    </source>
</reference>
<sequence>MDKKDTSTTSQDKKDQKAQSDHNPQDDDGFEADSDGMLEDDALSKIPSCYFNSSDGKGDDDLSNVQYDIMLVGEELHVEGRGGSGQGSQIQLMMV</sequence>
<evidence type="ECO:0000256" key="1">
    <source>
        <dbReference type="SAM" id="MobiDB-lite"/>
    </source>
</evidence>
<evidence type="ECO:0000313" key="3">
    <source>
        <dbReference type="Proteomes" id="UP000729402"/>
    </source>
</evidence>
<protein>
    <submittedName>
        <fullName evidence="2">Uncharacterized protein</fullName>
    </submittedName>
</protein>
<dbReference type="AlphaFoldDB" id="A0A8J5WHM6"/>
<evidence type="ECO:0000313" key="2">
    <source>
        <dbReference type="EMBL" id="KAG8089061.1"/>
    </source>
</evidence>
<comment type="caution">
    <text evidence="2">The sequence shown here is derived from an EMBL/GenBank/DDBJ whole genome shotgun (WGS) entry which is preliminary data.</text>
</comment>
<feature type="region of interest" description="Disordered" evidence="1">
    <location>
        <begin position="1"/>
        <end position="41"/>
    </location>
</feature>
<reference evidence="2" key="2">
    <citation type="submission" date="2021-02" db="EMBL/GenBank/DDBJ databases">
        <authorList>
            <person name="Kimball J.A."/>
            <person name="Haas M.W."/>
            <person name="Macchietto M."/>
            <person name="Kono T."/>
            <person name="Duquette J."/>
            <person name="Shao M."/>
        </authorList>
    </citation>
    <scope>NUCLEOTIDE SEQUENCE</scope>
    <source>
        <tissue evidence="2">Fresh leaf tissue</tissue>
    </source>
</reference>
<proteinExistence type="predicted"/>
<gene>
    <name evidence="2" type="ORF">GUJ93_ZPchr0011g27064</name>
</gene>
<organism evidence="2 3">
    <name type="scientific">Zizania palustris</name>
    <name type="common">Northern wild rice</name>
    <dbReference type="NCBI Taxonomy" id="103762"/>
    <lineage>
        <taxon>Eukaryota</taxon>
        <taxon>Viridiplantae</taxon>
        <taxon>Streptophyta</taxon>
        <taxon>Embryophyta</taxon>
        <taxon>Tracheophyta</taxon>
        <taxon>Spermatophyta</taxon>
        <taxon>Magnoliopsida</taxon>
        <taxon>Liliopsida</taxon>
        <taxon>Poales</taxon>
        <taxon>Poaceae</taxon>
        <taxon>BOP clade</taxon>
        <taxon>Oryzoideae</taxon>
        <taxon>Oryzeae</taxon>
        <taxon>Zizaniinae</taxon>
        <taxon>Zizania</taxon>
    </lineage>
</organism>
<feature type="compositionally biased region" description="Acidic residues" evidence="1">
    <location>
        <begin position="26"/>
        <end position="41"/>
    </location>
</feature>
<feature type="compositionally biased region" description="Basic and acidic residues" evidence="1">
    <location>
        <begin position="1"/>
        <end position="25"/>
    </location>
</feature>
<dbReference type="Proteomes" id="UP000729402">
    <property type="component" value="Unassembled WGS sequence"/>
</dbReference>
<accession>A0A8J5WHM6</accession>